<reference evidence="3 4" key="1">
    <citation type="submission" date="2016-10" db="EMBL/GenBank/DDBJ databases">
        <authorList>
            <person name="de Groot N.N."/>
        </authorList>
    </citation>
    <scope>NUCLEOTIDE SEQUENCE [LARGE SCALE GENOMIC DNA]</scope>
    <source>
        <strain evidence="3 4">CGMCC 1.5337</strain>
    </source>
</reference>
<dbReference type="RefSeq" id="WP_089667310.1">
    <property type="nucleotide sequence ID" value="NZ_FOJA01000001.1"/>
</dbReference>
<dbReference type="SUPFAM" id="SSF48208">
    <property type="entry name" value="Six-hairpin glycosidases"/>
    <property type="match status" value="1"/>
</dbReference>
<organism evidence="3 4">
    <name type="scientific">Halobacterium jilantaiense</name>
    <dbReference type="NCBI Taxonomy" id="355548"/>
    <lineage>
        <taxon>Archaea</taxon>
        <taxon>Methanobacteriati</taxon>
        <taxon>Methanobacteriota</taxon>
        <taxon>Stenosarchaea group</taxon>
        <taxon>Halobacteria</taxon>
        <taxon>Halobacteriales</taxon>
        <taxon>Halobacteriaceae</taxon>
        <taxon>Halobacterium</taxon>
    </lineage>
</organism>
<keyword evidence="2" id="KW-0413">Isomerase</keyword>
<evidence type="ECO:0000256" key="2">
    <source>
        <dbReference type="ARBA" id="ARBA00023235"/>
    </source>
</evidence>
<protein>
    <submittedName>
        <fullName evidence="3">Mannobiose 2-epimerase</fullName>
    </submittedName>
</protein>
<keyword evidence="4" id="KW-1185">Reference proteome</keyword>
<evidence type="ECO:0000256" key="1">
    <source>
        <dbReference type="ARBA" id="ARBA00008558"/>
    </source>
</evidence>
<dbReference type="OrthoDB" id="280630at2157"/>
<dbReference type="STRING" id="355548.SAMN04487945_0223"/>
<dbReference type="Pfam" id="PF07221">
    <property type="entry name" value="GlcNAc_2-epim"/>
    <property type="match status" value="2"/>
</dbReference>
<sequence>MSTGSDDLAAEYVPKLRRNLEDVVLDFWLPRCLDDEHGGYVLSYDETGAFAGNDHKMLVTQSRMLWLFSRLSRSDVVDGDYLDEAELGYEFLRDEMHDDEHGGFVWEVDRTGDVLKPRKHLYGQSFALYGLSEYYRATGDEAARDLAVDLFETVDDAAKDHANGGYREYFEADWTQVTEGTTYLANIEPDWSPKESGDSVLDPTLKLMNTHLHLMEAFTTFYRATGHETARARLHELLDICTNTVVRKDRTACTDKYDPDWTPRLNDEDFRVVSYGHDLENVWLTMEAADALDVSDRLFVDLYEALFEFSLDHGYDDDRGGFYFFGPLDGDATNRIKAWWVQAECMTSALRMYEATGAQRYREVFEETYDFVETHHVDDEHGEWHSGVNDDLEPVGRKGAMYKGAYHNGRALLECIETLESL</sequence>
<dbReference type="InterPro" id="IPR010819">
    <property type="entry name" value="AGE/CE"/>
</dbReference>
<dbReference type="InterPro" id="IPR008928">
    <property type="entry name" value="6-hairpin_glycosidase_sf"/>
</dbReference>
<dbReference type="Proteomes" id="UP000198518">
    <property type="component" value="Unassembled WGS sequence"/>
</dbReference>
<dbReference type="AlphaFoldDB" id="A0A1I0MMY7"/>
<name>A0A1I0MMY7_9EURY</name>
<proteinExistence type="inferred from homology"/>
<dbReference type="EMBL" id="FOJA01000001">
    <property type="protein sequence ID" value="SEV89859.1"/>
    <property type="molecule type" value="Genomic_DNA"/>
</dbReference>
<dbReference type="GO" id="GO:0016853">
    <property type="term" value="F:isomerase activity"/>
    <property type="evidence" value="ECO:0007669"/>
    <property type="project" value="UniProtKB-KW"/>
</dbReference>
<dbReference type="GO" id="GO:0005975">
    <property type="term" value="P:carbohydrate metabolic process"/>
    <property type="evidence" value="ECO:0007669"/>
    <property type="project" value="InterPro"/>
</dbReference>
<accession>A0A1I0MMY7</accession>
<evidence type="ECO:0000313" key="4">
    <source>
        <dbReference type="Proteomes" id="UP000198518"/>
    </source>
</evidence>
<comment type="similarity">
    <text evidence="1">Belongs to the N-acylglucosamine 2-epimerase family.</text>
</comment>
<gene>
    <name evidence="3" type="ORF">SAMN04487945_0223</name>
</gene>
<dbReference type="PANTHER" id="PTHR15108">
    <property type="entry name" value="N-ACYLGLUCOSAMINE-2-EPIMERASE"/>
    <property type="match status" value="1"/>
</dbReference>
<evidence type="ECO:0000313" key="3">
    <source>
        <dbReference type="EMBL" id="SEV89859.1"/>
    </source>
</evidence>
<dbReference type="Gene3D" id="1.50.10.10">
    <property type="match status" value="1"/>
</dbReference>
<dbReference type="InterPro" id="IPR012341">
    <property type="entry name" value="6hp_glycosidase-like_sf"/>
</dbReference>